<reference evidence="1 2" key="1">
    <citation type="journal article" date="2024" name="Plant J.">
        <title>Genome sequences and population genomics reveal climatic adaptation and genomic divergence between two closely related sweetgum species.</title>
        <authorList>
            <person name="Xu W.Q."/>
            <person name="Ren C.Q."/>
            <person name="Zhang X.Y."/>
            <person name="Comes H.P."/>
            <person name="Liu X.H."/>
            <person name="Li Y.G."/>
            <person name="Kettle C.J."/>
            <person name="Jalonen R."/>
            <person name="Gaisberger H."/>
            <person name="Ma Y.Z."/>
            <person name="Qiu Y.X."/>
        </authorList>
    </citation>
    <scope>NUCLEOTIDE SEQUENCE [LARGE SCALE GENOMIC DNA]</scope>
    <source>
        <strain evidence="1">Hangzhou</strain>
    </source>
</reference>
<dbReference type="EMBL" id="JBBPBK010000109">
    <property type="protein sequence ID" value="KAK9266532.1"/>
    <property type="molecule type" value="Genomic_DNA"/>
</dbReference>
<sequence>MSEPEEENPENQTFLSKSRDLITLHSVDKELLMDVDFALDSSWPLDQISFASSPMSPFLFSSSEQPPSPLWVFSDVEDDKLAGNASSTPIAGGLRLSDCPRSPLLALNIDTPDPVNESAVENDDERRLAPVRTPLELDRSCMIKEKMSQALRYFKESTEQHVLAQVWVPSQEWGSVCTHNFRATLYS</sequence>
<comment type="caution">
    <text evidence="1">The sequence shown here is derived from an EMBL/GenBank/DDBJ whole genome shotgun (WGS) entry which is preliminary data.</text>
</comment>
<accession>A0AAP0QZ34</accession>
<evidence type="ECO:0000313" key="2">
    <source>
        <dbReference type="Proteomes" id="UP001415857"/>
    </source>
</evidence>
<protein>
    <submittedName>
        <fullName evidence="1">Uncharacterized protein</fullName>
    </submittedName>
</protein>
<dbReference type="AlphaFoldDB" id="A0AAP0QZ34"/>
<organism evidence="1 2">
    <name type="scientific">Liquidambar formosana</name>
    <name type="common">Formosan gum</name>
    <dbReference type="NCBI Taxonomy" id="63359"/>
    <lineage>
        <taxon>Eukaryota</taxon>
        <taxon>Viridiplantae</taxon>
        <taxon>Streptophyta</taxon>
        <taxon>Embryophyta</taxon>
        <taxon>Tracheophyta</taxon>
        <taxon>Spermatophyta</taxon>
        <taxon>Magnoliopsida</taxon>
        <taxon>eudicotyledons</taxon>
        <taxon>Gunneridae</taxon>
        <taxon>Pentapetalae</taxon>
        <taxon>Saxifragales</taxon>
        <taxon>Altingiaceae</taxon>
        <taxon>Liquidambar</taxon>
    </lineage>
</organism>
<dbReference type="Proteomes" id="UP001415857">
    <property type="component" value="Unassembled WGS sequence"/>
</dbReference>
<gene>
    <name evidence="1" type="ORF">L1049_021544</name>
</gene>
<name>A0AAP0QZ34_LIQFO</name>
<evidence type="ECO:0000313" key="1">
    <source>
        <dbReference type="EMBL" id="KAK9266532.1"/>
    </source>
</evidence>
<proteinExistence type="predicted"/>
<keyword evidence="2" id="KW-1185">Reference proteome</keyword>